<evidence type="ECO:0000313" key="3">
    <source>
        <dbReference type="EMBL" id="CAL6001330.1"/>
    </source>
</evidence>
<reference evidence="3 4" key="2">
    <citation type="submission" date="2024-07" db="EMBL/GenBank/DDBJ databases">
        <authorList>
            <person name="Akdeniz Z."/>
        </authorList>
    </citation>
    <scope>NUCLEOTIDE SEQUENCE [LARGE SCALE GENOMIC DNA]</scope>
</reference>
<organism evidence="2">
    <name type="scientific">Hexamita inflata</name>
    <dbReference type="NCBI Taxonomy" id="28002"/>
    <lineage>
        <taxon>Eukaryota</taxon>
        <taxon>Metamonada</taxon>
        <taxon>Diplomonadida</taxon>
        <taxon>Hexamitidae</taxon>
        <taxon>Hexamitinae</taxon>
        <taxon>Hexamita</taxon>
    </lineage>
</organism>
<dbReference type="EMBL" id="CAXDID020000043">
    <property type="protein sequence ID" value="CAL6001330.1"/>
    <property type="molecule type" value="Genomic_DNA"/>
</dbReference>
<feature type="chain" id="PRO_5041710569" evidence="1">
    <location>
        <begin position="20"/>
        <end position="302"/>
    </location>
</feature>
<protein>
    <submittedName>
        <fullName evidence="3">Hypothetical_protein</fullName>
    </submittedName>
</protein>
<evidence type="ECO:0000313" key="4">
    <source>
        <dbReference type="Proteomes" id="UP001642409"/>
    </source>
</evidence>
<name>A0AA86RDR9_9EUKA</name>
<evidence type="ECO:0000313" key="2">
    <source>
        <dbReference type="EMBL" id="CAI9976409.1"/>
    </source>
</evidence>
<dbReference type="EMBL" id="CATOUU010001173">
    <property type="protein sequence ID" value="CAI9976409.1"/>
    <property type="molecule type" value="Genomic_DNA"/>
</dbReference>
<accession>A0AA86RDR9</accession>
<sequence length="302" mass="34932">MMMSLFASVLLLPYNFVELSDSSVDTVPGPILVLFESDNEASVFAHREIERLQLTFTNCTFGYLRCESSMRCANMSLPQIKFRSASNFWFNSAEPESITMGFVSDFIQSIIKPVARYFNTTSEAEVYFTTQKPAAVYFLSSINASTLEEGVKTVKQKLPIGIVQEEWTPLQVIRNGRVIYFEGDYKNGTEIIQFVQANQFSLVQRINFKQLANYFQVYQTVKINVIERGQQDKIRQLMDEFKEENEFQMGFIERDNAAYLEFAEQHGVQDTDIIEMHSDGTMKIIKNQNNNIKQQHEEGRWK</sequence>
<comment type="caution">
    <text evidence="2">The sequence shown here is derived from an EMBL/GenBank/DDBJ whole genome shotgun (WGS) entry which is preliminary data.</text>
</comment>
<evidence type="ECO:0000256" key="1">
    <source>
        <dbReference type="SAM" id="SignalP"/>
    </source>
</evidence>
<gene>
    <name evidence="3" type="ORF">HINF_LOCUS17390</name>
    <name evidence="2" type="ORF">HINF_LOCUS64054</name>
</gene>
<feature type="signal peptide" evidence="1">
    <location>
        <begin position="1"/>
        <end position="19"/>
    </location>
</feature>
<dbReference type="AlphaFoldDB" id="A0AA86RDR9"/>
<keyword evidence="4" id="KW-1185">Reference proteome</keyword>
<reference evidence="2" key="1">
    <citation type="submission" date="2023-06" db="EMBL/GenBank/DDBJ databases">
        <authorList>
            <person name="Kurt Z."/>
        </authorList>
    </citation>
    <scope>NUCLEOTIDE SEQUENCE</scope>
</reference>
<dbReference type="Proteomes" id="UP001642409">
    <property type="component" value="Unassembled WGS sequence"/>
</dbReference>
<keyword evidence="1" id="KW-0732">Signal</keyword>
<proteinExistence type="predicted"/>